<dbReference type="AlphaFoldDB" id="A0A7V3JAF9"/>
<evidence type="ECO:0000256" key="1">
    <source>
        <dbReference type="SAM" id="Phobius"/>
    </source>
</evidence>
<feature type="transmembrane region" description="Helical" evidence="1">
    <location>
        <begin position="45"/>
        <end position="63"/>
    </location>
</feature>
<feature type="transmembrane region" description="Helical" evidence="1">
    <location>
        <begin position="69"/>
        <end position="87"/>
    </location>
</feature>
<feature type="transmembrane region" description="Helical" evidence="1">
    <location>
        <begin position="20"/>
        <end position="40"/>
    </location>
</feature>
<keyword evidence="1" id="KW-1133">Transmembrane helix</keyword>
<name>A0A7V3JAF9_UNCC3</name>
<gene>
    <name evidence="2" type="ORF">ENV41_03285</name>
</gene>
<sequence>MPTGMGQFLDAPISDTTSLVLFVMFLLLGVLGFIAAFGLLARRKWGFWGIIFVSAATIIFDIWGLTIQFTAAIGLIVPLISILYLYHKKSQRLANMRV</sequence>
<comment type="caution">
    <text evidence="2">The sequence shown here is derived from an EMBL/GenBank/DDBJ whole genome shotgun (WGS) entry which is preliminary data.</text>
</comment>
<keyword evidence="1" id="KW-0472">Membrane</keyword>
<reference evidence="2" key="1">
    <citation type="journal article" date="2020" name="mSystems">
        <title>Genome- and Community-Level Interaction Insights into Carbon Utilization and Element Cycling Functions of Hydrothermarchaeota in Hydrothermal Sediment.</title>
        <authorList>
            <person name="Zhou Z."/>
            <person name="Liu Y."/>
            <person name="Xu W."/>
            <person name="Pan J."/>
            <person name="Luo Z.H."/>
            <person name="Li M."/>
        </authorList>
    </citation>
    <scope>NUCLEOTIDE SEQUENCE [LARGE SCALE GENOMIC DNA]</scope>
    <source>
        <strain evidence="2">SpSt-757</strain>
    </source>
</reference>
<organism evidence="2">
    <name type="scientific">candidate division CPR3 bacterium</name>
    <dbReference type="NCBI Taxonomy" id="2268181"/>
    <lineage>
        <taxon>Bacteria</taxon>
        <taxon>Bacteria division CPR3</taxon>
    </lineage>
</organism>
<keyword evidence="1" id="KW-0812">Transmembrane</keyword>
<proteinExistence type="predicted"/>
<accession>A0A7V3JAF9</accession>
<dbReference type="EMBL" id="DTGG01000105">
    <property type="protein sequence ID" value="HFZ09138.1"/>
    <property type="molecule type" value="Genomic_DNA"/>
</dbReference>
<protein>
    <submittedName>
        <fullName evidence="2">DUF2127 domain-containing protein</fullName>
    </submittedName>
</protein>
<evidence type="ECO:0000313" key="2">
    <source>
        <dbReference type="EMBL" id="HFZ09138.1"/>
    </source>
</evidence>